<dbReference type="Pfam" id="PF12833">
    <property type="entry name" value="HTH_18"/>
    <property type="match status" value="1"/>
</dbReference>
<dbReference type="InterPro" id="IPR009057">
    <property type="entry name" value="Homeodomain-like_sf"/>
</dbReference>
<keyword evidence="1" id="KW-0805">Transcription regulation</keyword>
<dbReference type="InterPro" id="IPR018060">
    <property type="entry name" value="HTH_AraC"/>
</dbReference>
<evidence type="ECO:0000259" key="3">
    <source>
        <dbReference type="PROSITE" id="PS01124"/>
    </source>
</evidence>
<evidence type="ECO:0000313" key="5">
    <source>
        <dbReference type="Proteomes" id="UP000241158"/>
    </source>
</evidence>
<dbReference type="Gene3D" id="3.40.50.880">
    <property type="match status" value="1"/>
</dbReference>
<keyword evidence="5" id="KW-1185">Reference proteome</keyword>
<dbReference type="InterPro" id="IPR002818">
    <property type="entry name" value="DJ-1/PfpI"/>
</dbReference>
<dbReference type="InterPro" id="IPR052158">
    <property type="entry name" value="INH-QAR"/>
</dbReference>
<dbReference type="SUPFAM" id="SSF52317">
    <property type="entry name" value="Class I glutamine amidotransferase-like"/>
    <property type="match status" value="1"/>
</dbReference>
<dbReference type="PANTHER" id="PTHR43130">
    <property type="entry name" value="ARAC-FAMILY TRANSCRIPTIONAL REGULATOR"/>
    <property type="match status" value="1"/>
</dbReference>
<dbReference type="Proteomes" id="UP000241158">
    <property type="component" value="Unassembled WGS sequence"/>
</dbReference>
<dbReference type="PROSITE" id="PS01124">
    <property type="entry name" value="HTH_ARAC_FAMILY_2"/>
    <property type="match status" value="1"/>
</dbReference>
<evidence type="ECO:0000256" key="2">
    <source>
        <dbReference type="ARBA" id="ARBA00023163"/>
    </source>
</evidence>
<dbReference type="GO" id="GO:0003700">
    <property type="term" value="F:DNA-binding transcription factor activity"/>
    <property type="evidence" value="ECO:0007669"/>
    <property type="project" value="InterPro"/>
</dbReference>
<organism evidence="4 5">
    <name type="scientific">Phyllobacterium endophyticum</name>
    <dbReference type="NCBI Taxonomy" id="1149773"/>
    <lineage>
        <taxon>Bacteria</taxon>
        <taxon>Pseudomonadati</taxon>
        <taxon>Pseudomonadota</taxon>
        <taxon>Alphaproteobacteria</taxon>
        <taxon>Hyphomicrobiales</taxon>
        <taxon>Phyllobacteriaceae</taxon>
        <taxon>Phyllobacterium</taxon>
    </lineage>
</organism>
<dbReference type="InterPro" id="IPR029062">
    <property type="entry name" value="Class_I_gatase-like"/>
</dbReference>
<dbReference type="Gene3D" id="1.10.10.60">
    <property type="entry name" value="Homeodomain-like"/>
    <property type="match status" value="1"/>
</dbReference>
<reference evidence="5" key="1">
    <citation type="submission" date="2017-11" db="EMBL/GenBank/DDBJ databases">
        <authorList>
            <person name="Kuznetsova I."/>
            <person name="Sazanova A."/>
            <person name="Chirak E."/>
            <person name="Safronova V."/>
            <person name="Willems A."/>
        </authorList>
    </citation>
    <scope>NUCLEOTIDE SEQUENCE [LARGE SCALE GENOMIC DNA]</scope>
    <source>
        <strain evidence="5">PEPV15</strain>
    </source>
</reference>
<dbReference type="RefSeq" id="WP_106718028.1">
    <property type="nucleotide sequence ID" value="NZ_VSZT01000014.1"/>
</dbReference>
<name>A0A2P7AST4_9HYPH</name>
<protein>
    <submittedName>
        <fullName evidence="4">AraC family transcriptional regulator</fullName>
    </submittedName>
</protein>
<keyword evidence="2" id="KW-0804">Transcription</keyword>
<dbReference type="SUPFAM" id="SSF46689">
    <property type="entry name" value="Homeodomain-like"/>
    <property type="match status" value="2"/>
</dbReference>
<evidence type="ECO:0000256" key="1">
    <source>
        <dbReference type="ARBA" id="ARBA00023015"/>
    </source>
</evidence>
<dbReference type="OrthoDB" id="9793422at2"/>
<dbReference type="SMART" id="SM00342">
    <property type="entry name" value="HTH_ARAC"/>
    <property type="match status" value="1"/>
</dbReference>
<dbReference type="AlphaFoldDB" id="A0A2P7AST4"/>
<proteinExistence type="predicted"/>
<comment type="caution">
    <text evidence="4">The sequence shown here is derived from an EMBL/GenBank/DDBJ whole genome shotgun (WGS) entry which is preliminary data.</text>
</comment>
<accession>A0A2P7AST4</accession>
<feature type="domain" description="HTH araC/xylS-type" evidence="3">
    <location>
        <begin position="219"/>
        <end position="316"/>
    </location>
</feature>
<dbReference type="PANTHER" id="PTHR43130:SF3">
    <property type="entry name" value="HTH-TYPE TRANSCRIPTIONAL REGULATOR RV1931C"/>
    <property type="match status" value="1"/>
</dbReference>
<dbReference type="CDD" id="cd03137">
    <property type="entry name" value="GATase1_AraC_1"/>
    <property type="match status" value="1"/>
</dbReference>
<sequence length="322" mass="35363">MLKPARRVEIVTYDEAQLLDICGPLQVFATANEFVAKTGGPEPYEYCVVSRGRSIKTAGLEITTALLPDPGTSLDTLIVVGGNGFPDSCRDRDFLKWLQERAAHARRVTSVCTGAFILAEAGLLDARVATTHWQFCQEFSTRFPKVALQPDRIFTKDGNIWTSAGVTAGMDLSLALVEEDLGRKAALAIAQYLVMFLKRPGGQSQFSVLLSLQADSRFDRLHCWISQNLNRDLRLETLSDFAGMSTRSFSRHYKAATGRTPANAVEQIRVDAARRLIENGKSIPIVAAKCGFASKEIMRRAFIRGLGISPAAYAERFGRGSP</sequence>
<evidence type="ECO:0000313" key="4">
    <source>
        <dbReference type="EMBL" id="PSH57278.1"/>
    </source>
</evidence>
<dbReference type="Pfam" id="PF01965">
    <property type="entry name" value="DJ-1_PfpI"/>
    <property type="match status" value="1"/>
</dbReference>
<gene>
    <name evidence="4" type="ORF">CU100_17065</name>
</gene>
<dbReference type="EMBL" id="PGGN01000003">
    <property type="protein sequence ID" value="PSH57278.1"/>
    <property type="molecule type" value="Genomic_DNA"/>
</dbReference>
<dbReference type="GO" id="GO:0043565">
    <property type="term" value="F:sequence-specific DNA binding"/>
    <property type="evidence" value="ECO:0007669"/>
    <property type="project" value="InterPro"/>
</dbReference>